<protein>
    <recommendedName>
        <fullName evidence="3">RING-type domain-containing protein</fullName>
    </recommendedName>
</protein>
<reference evidence="4" key="1">
    <citation type="submission" date="2023-10" db="EMBL/GenBank/DDBJ databases">
        <authorList>
            <person name="Domelevo Entfellner J.-B."/>
        </authorList>
    </citation>
    <scope>NUCLEOTIDE SEQUENCE</scope>
</reference>
<dbReference type="GO" id="GO:0008270">
    <property type="term" value="F:zinc ion binding"/>
    <property type="evidence" value="ECO:0007669"/>
    <property type="project" value="UniProtKB-KW"/>
</dbReference>
<dbReference type="InterPro" id="IPR001841">
    <property type="entry name" value="Znf_RING"/>
</dbReference>
<keyword evidence="2" id="KW-1133">Transmembrane helix</keyword>
<dbReference type="GO" id="GO:0016567">
    <property type="term" value="P:protein ubiquitination"/>
    <property type="evidence" value="ECO:0007669"/>
    <property type="project" value="TreeGrafter"/>
</dbReference>
<keyword evidence="5" id="KW-1185">Reference proteome</keyword>
<keyword evidence="1" id="KW-0863">Zinc-finger</keyword>
<dbReference type="AlphaFoldDB" id="A0AA86SRL5"/>
<keyword evidence="2" id="KW-0812">Transmembrane</keyword>
<dbReference type="Gramene" id="rna-AYBTSS11_LOCUS19196">
    <property type="protein sequence ID" value="CAJ1962335.1"/>
    <property type="gene ID" value="gene-AYBTSS11_LOCUS19196"/>
</dbReference>
<accession>A0AA86SRL5</accession>
<name>A0AA86SRL5_9FABA</name>
<dbReference type="PANTHER" id="PTHR45676">
    <property type="entry name" value="RING-H2 FINGER PROTEIN ATL51-RELATED"/>
    <property type="match status" value="1"/>
</dbReference>
<keyword evidence="1" id="KW-0479">Metal-binding</keyword>
<sequence length="181" mass="20497">MIDFSTILMGWVESTLSLLLMVIFVIFVALITMHLGTIGVFILWGGVLLFWHVLNVERGNSEDDIEAHATGNPILVARERNQRQPSSQNVDLPSLNPKIHIAMLSIRHLPPVLCFQEDETTQSQNVCSVCMEEFKNGELIQPFPVCQHQFHFYCINSWLLDGNTTCPLCRGDLSIVTETER</sequence>
<feature type="transmembrane region" description="Helical" evidence="2">
    <location>
        <begin position="18"/>
        <end position="51"/>
    </location>
</feature>
<dbReference type="InterPro" id="IPR013083">
    <property type="entry name" value="Znf_RING/FYVE/PHD"/>
</dbReference>
<dbReference type="SUPFAM" id="SSF57850">
    <property type="entry name" value="RING/U-box"/>
    <property type="match status" value="1"/>
</dbReference>
<evidence type="ECO:0000256" key="2">
    <source>
        <dbReference type="SAM" id="Phobius"/>
    </source>
</evidence>
<dbReference type="PANTHER" id="PTHR45676:SF178">
    <property type="entry name" value="RING-TYPE E3 UBIQUITIN TRANSFERASE"/>
    <property type="match status" value="1"/>
</dbReference>
<gene>
    <name evidence="4" type="ORF">AYBTSS11_LOCUS19196</name>
</gene>
<evidence type="ECO:0000313" key="4">
    <source>
        <dbReference type="EMBL" id="CAJ1962335.1"/>
    </source>
</evidence>
<dbReference type="Pfam" id="PF13639">
    <property type="entry name" value="zf-RING_2"/>
    <property type="match status" value="1"/>
</dbReference>
<dbReference type="SMART" id="SM00184">
    <property type="entry name" value="RING"/>
    <property type="match status" value="1"/>
</dbReference>
<dbReference type="Gene3D" id="3.30.40.10">
    <property type="entry name" value="Zinc/RING finger domain, C3HC4 (zinc finger)"/>
    <property type="match status" value="1"/>
</dbReference>
<evidence type="ECO:0000256" key="1">
    <source>
        <dbReference type="PROSITE-ProRule" id="PRU00175"/>
    </source>
</evidence>
<dbReference type="Proteomes" id="UP001189624">
    <property type="component" value="Chromosome 6"/>
</dbReference>
<feature type="domain" description="RING-type" evidence="3">
    <location>
        <begin position="127"/>
        <end position="170"/>
    </location>
</feature>
<keyword evidence="1" id="KW-0862">Zinc</keyword>
<organism evidence="4 5">
    <name type="scientific">Sphenostylis stenocarpa</name>
    <dbReference type="NCBI Taxonomy" id="92480"/>
    <lineage>
        <taxon>Eukaryota</taxon>
        <taxon>Viridiplantae</taxon>
        <taxon>Streptophyta</taxon>
        <taxon>Embryophyta</taxon>
        <taxon>Tracheophyta</taxon>
        <taxon>Spermatophyta</taxon>
        <taxon>Magnoliopsida</taxon>
        <taxon>eudicotyledons</taxon>
        <taxon>Gunneridae</taxon>
        <taxon>Pentapetalae</taxon>
        <taxon>rosids</taxon>
        <taxon>fabids</taxon>
        <taxon>Fabales</taxon>
        <taxon>Fabaceae</taxon>
        <taxon>Papilionoideae</taxon>
        <taxon>50 kb inversion clade</taxon>
        <taxon>NPAAA clade</taxon>
        <taxon>indigoferoid/millettioid clade</taxon>
        <taxon>Phaseoleae</taxon>
        <taxon>Sphenostylis</taxon>
    </lineage>
</organism>
<keyword evidence="2" id="KW-0472">Membrane</keyword>
<proteinExistence type="predicted"/>
<evidence type="ECO:0000259" key="3">
    <source>
        <dbReference type="PROSITE" id="PS50089"/>
    </source>
</evidence>
<evidence type="ECO:0000313" key="5">
    <source>
        <dbReference type="Proteomes" id="UP001189624"/>
    </source>
</evidence>
<dbReference type="PROSITE" id="PS50089">
    <property type="entry name" value="ZF_RING_2"/>
    <property type="match status" value="1"/>
</dbReference>
<dbReference type="EMBL" id="OY731403">
    <property type="protein sequence ID" value="CAJ1962335.1"/>
    <property type="molecule type" value="Genomic_DNA"/>
</dbReference>